<dbReference type="Pfam" id="PF17675">
    <property type="entry name" value="APG6_N"/>
    <property type="match status" value="1"/>
</dbReference>
<dbReference type="PANTHER" id="PTHR12768:SF4">
    <property type="entry name" value="BECLIN-1"/>
    <property type="match status" value="1"/>
</dbReference>
<keyword evidence="5" id="KW-1185">Reference proteome</keyword>
<dbReference type="AlphaFoldDB" id="A0A078AA73"/>
<gene>
    <name evidence="4" type="primary">Contig14614.g15565</name>
    <name evidence="4" type="ORF">STYLEM_8080</name>
</gene>
<organism evidence="4 5">
    <name type="scientific">Stylonychia lemnae</name>
    <name type="common">Ciliate</name>
    <dbReference type="NCBI Taxonomy" id="5949"/>
    <lineage>
        <taxon>Eukaryota</taxon>
        <taxon>Sar</taxon>
        <taxon>Alveolata</taxon>
        <taxon>Ciliophora</taxon>
        <taxon>Intramacronucleata</taxon>
        <taxon>Spirotrichea</taxon>
        <taxon>Stichotrichia</taxon>
        <taxon>Sporadotrichida</taxon>
        <taxon>Oxytrichidae</taxon>
        <taxon>Stylonychinae</taxon>
        <taxon>Stylonychia</taxon>
    </lineage>
</organism>
<dbReference type="PROSITE" id="PS51269">
    <property type="entry name" value="COMM"/>
    <property type="match status" value="1"/>
</dbReference>
<evidence type="ECO:0000256" key="2">
    <source>
        <dbReference type="SAM" id="Coils"/>
    </source>
</evidence>
<proteinExistence type="inferred from homology"/>
<dbReference type="GO" id="GO:0034272">
    <property type="term" value="C:phosphatidylinositol 3-kinase complex, class III, type II"/>
    <property type="evidence" value="ECO:0007669"/>
    <property type="project" value="TreeGrafter"/>
</dbReference>
<dbReference type="GO" id="GO:0000423">
    <property type="term" value="P:mitophagy"/>
    <property type="evidence" value="ECO:0007669"/>
    <property type="project" value="TreeGrafter"/>
</dbReference>
<evidence type="ECO:0000313" key="4">
    <source>
        <dbReference type="EMBL" id="CDW79094.1"/>
    </source>
</evidence>
<dbReference type="InParanoid" id="A0A078AA73"/>
<name>A0A078AA73_STYLE</name>
<dbReference type="InterPro" id="IPR038274">
    <property type="entry name" value="Atg6/Beclin_C_sf"/>
</dbReference>
<dbReference type="GO" id="GO:0043548">
    <property type="term" value="F:phosphatidylinositol 3-kinase binding"/>
    <property type="evidence" value="ECO:0007669"/>
    <property type="project" value="TreeGrafter"/>
</dbReference>
<comment type="similarity">
    <text evidence="1">Belongs to the beclin family.</text>
</comment>
<dbReference type="Proteomes" id="UP000039865">
    <property type="component" value="Unassembled WGS sequence"/>
</dbReference>
<evidence type="ECO:0000259" key="3">
    <source>
        <dbReference type="PROSITE" id="PS51269"/>
    </source>
</evidence>
<accession>A0A078AA73</accession>
<reference evidence="4 5" key="1">
    <citation type="submission" date="2014-06" db="EMBL/GenBank/DDBJ databases">
        <authorList>
            <person name="Swart Estienne"/>
        </authorList>
    </citation>
    <scope>NUCLEOTIDE SEQUENCE [LARGE SCALE GENOMIC DNA]</scope>
    <source>
        <strain evidence="4 5">130c</strain>
    </source>
</reference>
<dbReference type="GO" id="GO:0000407">
    <property type="term" value="C:phagophore assembly site"/>
    <property type="evidence" value="ECO:0007669"/>
    <property type="project" value="TreeGrafter"/>
</dbReference>
<dbReference type="Pfam" id="PF07258">
    <property type="entry name" value="COMM_domain"/>
    <property type="match status" value="1"/>
</dbReference>
<dbReference type="Gene3D" id="6.10.250.3110">
    <property type="match status" value="1"/>
</dbReference>
<feature type="coiled-coil region" evidence="2">
    <location>
        <begin position="279"/>
        <end position="366"/>
    </location>
</feature>
<dbReference type="GO" id="GO:0030674">
    <property type="term" value="F:protein-macromolecule adaptor activity"/>
    <property type="evidence" value="ECO:0007669"/>
    <property type="project" value="TreeGrafter"/>
</dbReference>
<dbReference type="GO" id="GO:0034271">
    <property type="term" value="C:phosphatidylinositol 3-kinase complex, class III, type I"/>
    <property type="evidence" value="ECO:0007669"/>
    <property type="project" value="TreeGrafter"/>
</dbReference>
<dbReference type="InterPro" id="IPR040455">
    <property type="entry name" value="Atg6_BARA"/>
</dbReference>
<dbReference type="InterPro" id="IPR017920">
    <property type="entry name" value="COMM"/>
</dbReference>
<sequence>MSDNLAILKDFDNDTAIQLIESAYTYLLDKNSLPLQKLTFNVRAPFSAIYAFLRKQPAKQINKLEQLSLSKEIKQAIKDKLYLMYAQNYQKVGLLTNYKLECMNPKAIEVQTESDLVQTHKNSPSVLDYASCQWKINVILSTNYLNKVLRPEVVIEIQTAQNEKVLMTVSVEKFEELRRQVAYLIRYTQQIECIRYLNQTQSSILRESFDDLNRDLQQHDIQHNIYQHDLYFFGMSGDAADNSNQVDKELKIKDMVECGPGQQLQLKYPVCFECFDSIIKKLEEKITGEEEERDLYIKEIKKIEGKLAKIANQKESDLEKELKSLENEEAEMDKVLAQLEQEEKNNEEEVQRLSKVKESLQAEEKAFWRDVNNYEKNLAGFQESLSQTDYLIQNLDWQFKRLRNTNFINEVFYISTLDEFGTISGFRMGRLPTTDVKWEEINTAIGQSLYLLTVLAHRFNYKFELYDIQLCGAFSKISLKSNPKMKFELFMPSNEDRFNNGLVCLLNALNGLCQFVQQNYSQQRQNILPSQDKSIQQERQKVVFKIQSDTIHGISIKYNSNDLPQWTRACKYYLTNLQYLIYISVIRDQYEQGQSQQNF</sequence>
<dbReference type="OrthoDB" id="310996at2759"/>
<keyword evidence="2" id="KW-0175">Coiled coil</keyword>
<feature type="domain" description="COMM" evidence="3">
    <location>
        <begin position="128"/>
        <end position="192"/>
    </location>
</feature>
<dbReference type="GO" id="GO:0045324">
    <property type="term" value="P:late endosome to vacuole transport"/>
    <property type="evidence" value="ECO:0007669"/>
    <property type="project" value="TreeGrafter"/>
</dbReference>
<dbReference type="Gene3D" id="1.10.418.40">
    <property type="entry name" value="Autophagy protein 6/Beclin 1"/>
    <property type="match status" value="1"/>
</dbReference>
<protein>
    <submittedName>
        <fullName evidence="4">Autophagy protein</fullName>
    </submittedName>
</protein>
<dbReference type="EMBL" id="CCKQ01007684">
    <property type="protein sequence ID" value="CDW79094.1"/>
    <property type="molecule type" value="Genomic_DNA"/>
</dbReference>
<dbReference type="GO" id="GO:0000045">
    <property type="term" value="P:autophagosome assembly"/>
    <property type="evidence" value="ECO:0007669"/>
    <property type="project" value="TreeGrafter"/>
</dbReference>
<evidence type="ECO:0000313" key="5">
    <source>
        <dbReference type="Proteomes" id="UP000039865"/>
    </source>
</evidence>
<dbReference type="PANTHER" id="PTHR12768">
    <property type="entry name" value="BECLIN 1"/>
    <property type="match status" value="1"/>
</dbReference>
<dbReference type="GO" id="GO:0006995">
    <property type="term" value="P:cellular response to nitrogen starvation"/>
    <property type="evidence" value="ECO:0007669"/>
    <property type="project" value="TreeGrafter"/>
</dbReference>
<dbReference type="InterPro" id="IPR007243">
    <property type="entry name" value="Atg6/Beclin"/>
</dbReference>
<dbReference type="InterPro" id="IPR041691">
    <property type="entry name" value="Atg6/beclin_CC"/>
</dbReference>
<evidence type="ECO:0000256" key="1">
    <source>
        <dbReference type="ARBA" id="ARBA00005965"/>
    </source>
</evidence>
<dbReference type="Pfam" id="PF04111">
    <property type="entry name" value="APG6"/>
    <property type="match status" value="1"/>
</dbReference>